<dbReference type="GeneID" id="17038147"/>
<protein>
    <submittedName>
        <fullName evidence="4">Uncharacterized protein</fullName>
    </submittedName>
</protein>
<evidence type="ECO:0000256" key="2">
    <source>
        <dbReference type="SAM" id="Phobius"/>
    </source>
</evidence>
<dbReference type="AlphaFoldDB" id="I0YP52"/>
<reference evidence="4 5" key="1">
    <citation type="journal article" date="2012" name="Genome Biol.">
        <title>The genome of the polar eukaryotic microalga coccomyxa subellipsoidea reveals traits of cold adaptation.</title>
        <authorList>
            <person name="Blanc G."/>
            <person name="Agarkova I."/>
            <person name="Grimwood J."/>
            <person name="Kuo A."/>
            <person name="Brueggeman A."/>
            <person name="Dunigan D."/>
            <person name="Gurnon J."/>
            <person name="Ladunga I."/>
            <person name="Lindquist E."/>
            <person name="Lucas S."/>
            <person name="Pangilinan J."/>
            <person name="Proschold T."/>
            <person name="Salamov A."/>
            <person name="Schmutz J."/>
            <person name="Weeks D."/>
            <person name="Yamada T."/>
            <person name="Claverie J.M."/>
            <person name="Grigoriev I."/>
            <person name="Van Etten J."/>
            <person name="Lomsadze A."/>
            <person name="Borodovsky M."/>
        </authorList>
    </citation>
    <scope>NUCLEOTIDE SEQUENCE [LARGE SCALE GENOMIC DNA]</scope>
    <source>
        <strain evidence="4 5">C-169</strain>
    </source>
</reference>
<comment type="caution">
    <text evidence="4">The sequence shown here is derived from an EMBL/GenBank/DDBJ whole genome shotgun (WGS) entry which is preliminary data.</text>
</comment>
<keyword evidence="2" id="KW-1133">Transmembrane helix</keyword>
<dbReference type="KEGG" id="csl:COCSUDRAFT_54418"/>
<evidence type="ECO:0000256" key="3">
    <source>
        <dbReference type="SAM" id="SignalP"/>
    </source>
</evidence>
<keyword evidence="3" id="KW-0732">Signal</keyword>
<feature type="signal peptide" evidence="3">
    <location>
        <begin position="1"/>
        <end position="25"/>
    </location>
</feature>
<keyword evidence="2" id="KW-0812">Transmembrane</keyword>
<evidence type="ECO:0000313" key="5">
    <source>
        <dbReference type="Proteomes" id="UP000007264"/>
    </source>
</evidence>
<dbReference type="Proteomes" id="UP000007264">
    <property type="component" value="Unassembled WGS sequence"/>
</dbReference>
<evidence type="ECO:0000256" key="1">
    <source>
        <dbReference type="SAM" id="MobiDB-lite"/>
    </source>
</evidence>
<gene>
    <name evidence="4" type="ORF">COCSUDRAFT_54418</name>
</gene>
<dbReference type="OrthoDB" id="10437557at2759"/>
<evidence type="ECO:0000313" key="4">
    <source>
        <dbReference type="EMBL" id="EIE20171.1"/>
    </source>
</evidence>
<accession>I0YP52</accession>
<keyword evidence="5" id="KW-1185">Reference proteome</keyword>
<feature type="transmembrane region" description="Helical" evidence="2">
    <location>
        <begin position="57"/>
        <end position="82"/>
    </location>
</feature>
<proteinExistence type="predicted"/>
<feature type="chain" id="PRO_5003636523" evidence="3">
    <location>
        <begin position="26"/>
        <end position="178"/>
    </location>
</feature>
<dbReference type="RefSeq" id="XP_005644715.1">
    <property type="nucleotide sequence ID" value="XM_005644658.1"/>
</dbReference>
<feature type="region of interest" description="Disordered" evidence="1">
    <location>
        <begin position="159"/>
        <end position="178"/>
    </location>
</feature>
<sequence>MVCGSRQLKLFQLFLLLLAPLLARCQTPQEQNLQNSVNSASFHADLPFLGDSHKKRWYLYLVISVVGAAFLMSLTVVIFGFVKWSQRRRILAKRAEATGDEEAVAKRTDVYGNLHEKELKAPVRLELLAFKPTKEDDLRVRVVCKDNEAALQRERMRRTAQHENPLQKLHTLRRLNSS</sequence>
<organism evidence="4 5">
    <name type="scientific">Coccomyxa subellipsoidea (strain C-169)</name>
    <name type="common">Green microalga</name>
    <dbReference type="NCBI Taxonomy" id="574566"/>
    <lineage>
        <taxon>Eukaryota</taxon>
        <taxon>Viridiplantae</taxon>
        <taxon>Chlorophyta</taxon>
        <taxon>core chlorophytes</taxon>
        <taxon>Trebouxiophyceae</taxon>
        <taxon>Trebouxiophyceae incertae sedis</taxon>
        <taxon>Coccomyxaceae</taxon>
        <taxon>Coccomyxa</taxon>
        <taxon>Coccomyxa subellipsoidea</taxon>
    </lineage>
</organism>
<name>I0YP52_COCSC</name>
<dbReference type="EMBL" id="AGSI01000016">
    <property type="protein sequence ID" value="EIE20171.1"/>
    <property type="molecule type" value="Genomic_DNA"/>
</dbReference>
<keyword evidence="2" id="KW-0472">Membrane</keyword>